<keyword evidence="7" id="KW-1185">Reference proteome</keyword>
<keyword evidence="1 4" id="KW-0732">Signal</keyword>
<evidence type="ECO:0000313" key="6">
    <source>
        <dbReference type="EMBL" id="RJK97916.1"/>
    </source>
</evidence>
<evidence type="ECO:0000256" key="2">
    <source>
        <dbReference type="ARBA" id="ARBA00023157"/>
    </source>
</evidence>
<proteinExistence type="predicted"/>
<name>A0A3A3Z9Z8_9ACTN</name>
<dbReference type="RefSeq" id="WP_119948842.1">
    <property type="nucleotide sequence ID" value="NZ_QZEZ01000001.1"/>
</dbReference>
<dbReference type="EMBL" id="QZEZ01000001">
    <property type="protein sequence ID" value="RJK97916.1"/>
    <property type="molecule type" value="Genomic_DNA"/>
</dbReference>
<evidence type="ECO:0000259" key="5">
    <source>
        <dbReference type="SMART" id="SM00560"/>
    </source>
</evidence>
<dbReference type="InterPro" id="IPR001791">
    <property type="entry name" value="Laminin_G"/>
</dbReference>
<evidence type="ECO:0000256" key="3">
    <source>
        <dbReference type="SAM" id="MobiDB-lite"/>
    </source>
</evidence>
<feature type="region of interest" description="Disordered" evidence="3">
    <location>
        <begin position="27"/>
        <end position="48"/>
    </location>
</feature>
<keyword evidence="2" id="KW-1015">Disulfide bond</keyword>
<dbReference type="Gene3D" id="2.60.120.200">
    <property type="match status" value="1"/>
</dbReference>
<evidence type="ECO:0000256" key="4">
    <source>
        <dbReference type="SAM" id="SignalP"/>
    </source>
</evidence>
<dbReference type="AlphaFoldDB" id="A0A3A3Z9Z8"/>
<sequence length="785" mass="82697">MARRKGALVLALALTLPLSATAGLPAGPAAADTAPAAGVPETLTADPQPTWQTNGVVWATEIVGDVVYVGGSFTAVRPPGAAPGAQEVPRRNLAAFDKRTGALLPFAHDVRAPESTATTDITCQPGTAPGTRTCDTVYEIQASPDGSRLYVGGDFATVDGKPRDKVAAFLTATGALDTVFKPPVYGRVRAIAVTDSTVYVGGHFTSVWPSTPRQRLAAYARSTGALLPWAPTADRPVLAMAMAPDGSRVVLGGQFDRVNGVDIHGLAAVDATTGESTRWDSRPIPKVSDTRYSYVTDLVVDEDTVYASSNGEGTFDGRVAADPYTGQLRWVDSCLGATWSLALVRGLLYSGSHAHNCSSTPGGFPEAYNGILPENQRYYRLLAQDARGGTTEIRHWFPTTNGGIQGKLGPRTMASDADHLWVGGEFTTVNGVAQQGLTRFTFHGVSPDVGRPRTPAAVRASTSVPGQVVVHAFGTEDLDNEQLVYELIRDHDTARPLQRWEAGSRPWAYPQFTYVDTDVAPGSTHTYDLRATDPWGNRSYRSWEVRATVASERGAYARNVLGAVPGAYWRLSEASGSTAADASTGGVPGAYGSGVARGVASAVASEPGDGAASFDGTSRGVVRATRKMAGPQHFSLELWFRTTTTRGGKLVGFGTSASTTGGTSGSYDRHVYMNGAGQLLFGAYPGSAVVVKSPGSYRDGAWHHLAATMGAGGMRLYVDGQQVAAGPSRAAQPYEGYWGLGGDSLGGWPERPASDFFAGQLDDFSYYPFELTPEEVAAHRASATP</sequence>
<evidence type="ECO:0000256" key="1">
    <source>
        <dbReference type="ARBA" id="ARBA00022729"/>
    </source>
</evidence>
<dbReference type="InterPro" id="IPR013320">
    <property type="entry name" value="ConA-like_dom_sf"/>
</dbReference>
<organism evidence="6 7">
    <name type="scientific">Vallicoccus soli</name>
    <dbReference type="NCBI Taxonomy" id="2339232"/>
    <lineage>
        <taxon>Bacteria</taxon>
        <taxon>Bacillati</taxon>
        <taxon>Actinomycetota</taxon>
        <taxon>Actinomycetes</taxon>
        <taxon>Motilibacterales</taxon>
        <taxon>Vallicoccaceae</taxon>
        <taxon>Vallicoccus</taxon>
    </lineage>
</organism>
<protein>
    <recommendedName>
        <fullName evidence="5">LamG-like jellyroll fold domain-containing protein</fullName>
    </recommendedName>
</protein>
<dbReference type="Pfam" id="PF13385">
    <property type="entry name" value="Laminin_G_3"/>
    <property type="match status" value="1"/>
</dbReference>
<dbReference type="OrthoDB" id="9802683at2"/>
<feature type="domain" description="LamG-like jellyroll fold" evidence="5">
    <location>
        <begin position="632"/>
        <end position="774"/>
    </location>
</feature>
<feature type="signal peptide" evidence="4">
    <location>
        <begin position="1"/>
        <end position="22"/>
    </location>
</feature>
<gene>
    <name evidence="6" type="ORF">D5H78_02815</name>
</gene>
<feature type="chain" id="PRO_5038895316" description="LamG-like jellyroll fold domain-containing protein" evidence="4">
    <location>
        <begin position="23"/>
        <end position="785"/>
    </location>
</feature>
<dbReference type="Proteomes" id="UP000265614">
    <property type="component" value="Unassembled WGS sequence"/>
</dbReference>
<reference evidence="6 7" key="1">
    <citation type="submission" date="2018-09" db="EMBL/GenBank/DDBJ databases">
        <title>YIM 75000 draft genome.</title>
        <authorList>
            <person name="Tang S."/>
            <person name="Feng Y."/>
        </authorList>
    </citation>
    <scope>NUCLEOTIDE SEQUENCE [LARGE SCALE GENOMIC DNA]</scope>
    <source>
        <strain evidence="6 7">YIM 75000</strain>
    </source>
</reference>
<comment type="caution">
    <text evidence="6">The sequence shown here is derived from an EMBL/GenBank/DDBJ whole genome shotgun (WGS) entry which is preliminary data.</text>
</comment>
<dbReference type="CDD" id="cd00110">
    <property type="entry name" value="LamG"/>
    <property type="match status" value="1"/>
</dbReference>
<dbReference type="SUPFAM" id="SSF50998">
    <property type="entry name" value="Quinoprotein alcohol dehydrogenase-like"/>
    <property type="match status" value="1"/>
</dbReference>
<dbReference type="SMART" id="SM00560">
    <property type="entry name" value="LamGL"/>
    <property type="match status" value="1"/>
</dbReference>
<dbReference type="InterPro" id="IPR011047">
    <property type="entry name" value="Quinoprotein_ADH-like_sf"/>
</dbReference>
<dbReference type="SUPFAM" id="SSF49899">
    <property type="entry name" value="Concanavalin A-like lectins/glucanases"/>
    <property type="match status" value="1"/>
</dbReference>
<feature type="compositionally biased region" description="Low complexity" evidence="3">
    <location>
        <begin position="27"/>
        <end position="38"/>
    </location>
</feature>
<evidence type="ECO:0000313" key="7">
    <source>
        <dbReference type="Proteomes" id="UP000265614"/>
    </source>
</evidence>
<accession>A0A3A3Z9Z8</accession>
<dbReference type="InterPro" id="IPR006558">
    <property type="entry name" value="LamG-like"/>
</dbReference>